<protein>
    <submittedName>
        <fullName evidence="1">Uncharacterized protein</fullName>
    </submittedName>
</protein>
<evidence type="ECO:0000313" key="2">
    <source>
        <dbReference type="Proteomes" id="UP000002316"/>
    </source>
</evidence>
<organism evidence="1 2">
    <name type="scientific">Trypanosoma brucei gambiense (strain MHOM/CI/86/DAL972)</name>
    <dbReference type="NCBI Taxonomy" id="679716"/>
    <lineage>
        <taxon>Eukaryota</taxon>
        <taxon>Discoba</taxon>
        <taxon>Euglenozoa</taxon>
        <taxon>Kinetoplastea</taxon>
        <taxon>Metakinetoplastina</taxon>
        <taxon>Trypanosomatida</taxon>
        <taxon>Trypanosomatidae</taxon>
        <taxon>Trypanosoma</taxon>
    </lineage>
</organism>
<evidence type="ECO:0000313" key="1">
    <source>
        <dbReference type="EMBL" id="CBH12954.1"/>
    </source>
</evidence>
<dbReference type="Proteomes" id="UP000002316">
    <property type="component" value="Chromosome 7"/>
</dbReference>
<gene>
    <name evidence="1" type="ORF">TbgDal_VII8110</name>
</gene>
<reference evidence="2" key="1">
    <citation type="journal article" date="2010" name="PLoS Negl. Trop. Dis.">
        <title>The genome sequence of Trypanosoma brucei gambiense, causative agent of chronic human african trypanosomiasis.</title>
        <authorList>
            <person name="Jackson A.P."/>
            <person name="Sanders M."/>
            <person name="Berry A."/>
            <person name="McQuillan J."/>
            <person name="Aslett M.A."/>
            <person name="Quail M.A."/>
            <person name="Chukualim B."/>
            <person name="Capewell P."/>
            <person name="MacLeod A."/>
            <person name="Melville S.E."/>
            <person name="Gibson W."/>
            <person name="Barry J.D."/>
            <person name="Berriman M."/>
            <person name="Hertz-Fowler C."/>
        </authorList>
    </citation>
    <scope>NUCLEOTIDE SEQUENCE [LARGE SCALE GENOMIC DNA]</scope>
    <source>
        <strain evidence="2">MHOM/CI/86/DAL972</strain>
    </source>
</reference>
<dbReference type="AlphaFoldDB" id="C9ZU68"/>
<name>C9ZU68_TRYB9</name>
<dbReference type="KEGG" id="tbg:TbgDal_VII8110"/>
<proteinExistence type="predicted"/>
<dbReference type="RefSeq" id="XP_011775233.1">
    <property type="nucleotide sequence ID" value="XM_011776931.1"/>
</dbReference>
<accession>C9ZU68</accession>
<sequence length="101" mass="11281">MSKGHGDGHGQAYEYACVCFATGLSQFFVTTLLQLPHRVPPLVWFICSAQLQVAYEGVRGMNVLLYTYLFIKRLRTFPHAYKTASSLTIIATTTTYLTNVA</sequence>
<dbReference type="EMBL" id="FN554970">
    <property type="protein sequence ID" value="CBH12954.1"/>
    <property type="molecule type" value="Genomic_DNA"/>
</dbReference>
<dbReference type="GeneID" id="23863140"/>